<accession>D8U8B3</accession>
<evidence type="ECO:0000259" key="2">
    <source>
        <dbReference type="PROSITE" id="PS50913"/>
    </source>
</evidence>
<dbReference type="eggNOG" id="ENOG502R8IQ">
    <property type="taxonomic scope" value="Eukaryota"/>
</dbReference>
<dbReference type="GeneID" id="9621639"/>
<dbReference type="InterPro" id="IPR000237">
    <property type="entry name" value="GRIP_dom"/>
</dbReference>
<feature type="compositionally biased region" description="Gly residues" evidence="1">
    <location>
        <begin position="327"/>
        <end position="350"/>
    </location>
</feature>
<dbReference type="Pfam" id="PF01465">
    <property type="entry name" value="GRIP"/>
    <property type="match status" value="1"/>
</dbReference>
<proteinExistence type="predicted"/>
<protein>
    <recommendedName>
        <fullName evidence="2">GRIP domain-containing protein</fullName>
    </recommendedName>
</protein>
<dbReference type="Proteomes" id="UP000001058">
    <property type="component" value="Unassembled WGS sequence"/>
</dbReference>
<evidence type="ECO:0000313" key="4">
    <source>
        <dbReference type="Proteomes" id="UP000001058"/>
    </source>
</evidence>
<feature type="region of interest" description="Disordered" evidence="1">
    <location>
        <begin position="277"/>
        <end position="300"/>
    </location>
</feature>
<dbReference type="KEGG" id="vcn:VOLCADRAFT_95760"/>
<organism evidence="4">
    <name type="scientific">Volvox carteri f. nagariensis</name>
    <dbReference type="NCBI Taxonomy" id="3068"/>
    <lineage>
        <taxon>Eukaryota</taxon>
        <taxon>Viridiplantae</taxon>
        <taxon>Chlorophyta</taxon>
        <taxon>core chlorophytes</taxon>
        <taxon>Chlorophyceae</taxon>
        <taxon>CS clade</taxon>
        <taxon>Chlamydomonadales</taxon>
        <taxon>Volvocaceae</taxon>
        <taxon>Volvox</taxon>
    </lineage>
</organism>
<sequence length="399" mass="41166">MEGGREGGRPAELVAAQSCISRLEAALQLAQQREAASSAALVEAEAVARRSDELAMANLQLSQRLAESKAEMEMAAYYKKASGVCGELTEAKSRLEEQLMGLGSLLSASELRLADMAARAAAADVGGRGAVGSGEHAALAECRARAAESSIASEVERRCGAVLSSRALWPPALREEVEALEARLAAAEAERGMAVQRAEAAARAEGELREQLGTKTAELALLTQESAAAATAFAAQLQQLREALAESQARVAGLPDDLSRSRAREEASATIAAAVAAPRRHSNGGNAATAPSPPTATAVMTPKWQVQNRVGGGGLYNLDAAFAGDPGDGGNSSGGGDGSGSAGTRKGSGGPSNVDAVYMKNVLFKFLEAHLTNKVQERDMLLPAVATLLQVGRWVVLVP</sequence>
<keyword evidence="4" id="KW-1185">Reference proteome</keyword>
<dbReference type="RefSeq" id="XP_002954860.1">
    <property type="nucleotide sequence ID" value="XM_002954814.1"/>
</dbReference>
<gene>
    <name evidence="3" type="ORF">VOLCADRAFT_95760</name>
</gene>
<reference evidence="3 4" key="1">
    <citation type="journal article" date="2010" name="Science">
        <title>Genomic analysis of organismal complexity in the multicellular green alga Volvox carteri.</title>
        <authorList>
            <person name="Prochnik S.E."/>
            <person name="Umen J."/>
            <person name="Nedelcu A.M."/>
            <person name="Hallmann A."/>
            <person name="Miller S.M."/>
            <person name="Nishii I."/>
            <person name="Ferris P."/>
            <person name="Kuo A."/>
            <person name="Mitros T."/>
            <person name="Fritz-Laylin L.K."/>
            <person name="Hellsten U."/>
            <person name="Chapman J."/>
            <person name="Simakov O."/>
            <person name="Rensing S.A."/>
            <person name="Terry A."/>
            <person name="Pangilinan J."/>
            <person name="Kapitonov V."/>
            <person name="Jurka J."/>
            <person name="Salamov A."/>
            <person name="Shapiro H."/>
            <person name="Schmutz J."/>
            <person name="Grimwood J."/>
            <person name="Lindquist E."/>
            <person name="Lucas S."/>
            <person name="Grigoriev I.V."/>
            <person name="Schmitt R."/>
            <person name="Kirk D."/>
            <person name="Rokhsar D.S."/>
        </authorList>
    </citation>
    <scope>NUCLEOTIDE SEQUENCE [LARGE SCALE GENOMIC DNA]</scope>
    <source>
        <strain evidence="4">f. Nagariensis / Eve</strain>
    </source>
</reference>
<dbReference type="PROSITE" id="PS50913">
    <property type="entry name" value="GRIP"/>
    <property type="match status" value="1"/>
</dbReference>
<dbReference type="EMBL" id="GL378367">
    <property type="protein sequence ID" value="EFJ44059.1"/>
    <property type="molecule type" value="Genomic_DNA"/>
</dbReference>
<dbReference type="InParanoid" id="D8U8B3"/>
<feature type="region of interest" description="Disordered" evidence="1">
    <location>
        <begin position="327"/>
        <end position="351"/>
    </location>
</feature>
<evidence type="ECO:0000256" key="1">
    <source>
        <dbReference type="SAM" id="MobiDB-lite"/>
    </source>
</evidence>
<feature type="domain" description="GRIP" evidence="2">
    <location>
        <begin position="349"/>
        <end position="399"/>
    </location>
</feature>
<name>D8U8B3_VOLCA</name>
<evidence type="ECO:0000313" key="3">
    <source>
        <dbReference type="EMBL" id="EFJ44059.1"/>
    </source>
</evidence>
<dbReference type="OrthoDB" id="553076at2759"/>
<feature type="compositionally biased region" description="Low complexity" evidence="1">
    <location>
        <begin position="287"/>
        <end position="300"/>
    </location>
</feature>
<dbReference type="AlphaFoldDB" id="D8U8B3"/>